<dbReference type="AlphaFoldDB" id="A0A9X3BZG0"/>
<dbReference type="RefSeq" id="WP_264207398.1">
    <property type="nucleotide sequence ID" value="NZ_JAOZEW010000018.1"/>
</dbReference>
<accession>A0A9X3BZG0</accession>
<protein>
    <submittedName>
        <fullName evidence="1">Uncharacterized protein</fullName>
    </submittedName>
</protein>
<name>A0A9X3BZG0_9FLAO</name>
<comment type="caution">
    <text evidence="1">The sequence shown here is derived from an EMBL/GenBank/DDBJ whole genome shotgun (WGS) entry which is preliminary data.</text>
</comment>
<organism evidence="1 2">
    <name type="scientific">Flavobacterium shii</name>
    <dbReference type="NCBI Taxonomy" id="2987687"/>
    <lineage>
        <taxon>Bacteria</taxon>
        <taxon>Pseudomonadati</taxon>
        <taxon>Bacteroidota</taxon>
        <taxon>Flavobacteriia</taxon>
        <taxon>Flavobacteriales</taxon>
        <taxon>Flavobacteriaceae</taxon>
        <taxon>Flavobacterium</taxon>
    </lineage>
</organism>
<sequence>MKLFTSAFILFITSFTTIKAQFVGSYSLKDGGVDIQSSSLFVLPDHTFIVFYAGGTPLQGNWIEETKDKIKLEINTENKSIFSVYGIKGNSTKKNVQFSPNDKINLYVSFSKKELKQPIYRPLFDEKWSCLDRNFETNIPDKNAELKLVSPEKEVDFSDDIKYPVASNVYTFQLSEKFSNYRVFIDGNVKIPFKIEIIKQNKDYIIQDIHAHKPLVTERNDITEKMLEKIKGALIPWQINDLTRKGVEVERLDPIKVEKIELNKTMEKPLFIAKCE</sequence>
<gene>
    <name evidence="1" type="ORF">OIU83_16685</name>
</gene>
<proteinExistence type="predicted"/>
<reference evidence="1" key="1">
    <citation type="submission" date="2022-10" db="EMBL/GenBank/DDBJ databases">
        <title>Two novel species of Flavobacterium.</title>
        <authorList>
            <person name="Liu Q."/>
            <person name="Xin Y.-H."/>
        </authorList>
    </citation>
    <scope>NUCLEOTIDE SEQUENCE</scope>
    <source>
        <strain evidence="1">LS1R49</strain>
    </source>
</reference>
<evidence type="ECO:0000313" key="1">
    <source>
        <dbReference type="EMBL" id="MCV9929306.1"/>
    </source>
</evidence>
<evidence type="ECO:0000313" key="2">
    <source>
        <dbReference type="Proteomes" id="UP001151079"/>
    </source>
</evidence>
<dbReference type="EMBL" id="JAOZEW010000018">
    <property type="protein sequence ID" value="MCV9929306.1"/>
    <property type="molecule type" value="Genomic_DNA"/>
</dbReference>
<dbReference type="Proteomes" id="UP001151079">
    <property type="component" value="Unassembled WGS sequence"/>
</dbReference>
<keyword evidence="2" id="KW-1185">Reference proteome</keyword>